<protein>
    <submittedName>
        <fullName evidence="1">Uncharacterized protein</fullName>
    </submittedName>
</protein>
<reference evidence="1 2" key="1">
    <citation type="submission" date="2018-06" db="EMBL/GenBank/DDBJ databases">
        <title>Comparative genomics of Brasilonema spp. strains.</title>
        <authorList>
            <person name="Alvarenga D.O."/>
            <person name="Fiore M.F."/>
            <person name="Varani A.M."/>
        </authorList>
    </citation>
    <scope>NUCLEOTIDE SEQUENCE [LARGE SCALE GENOMIC DNA]</scope>
    <source>
        <strain evidence="1 2">CENA114</strain>
    </source>
</reference>
<gene>
    <name evidence="1" type="ORF">DP114_01795</name>
</gene>
<name>A0A856MAP1_9CYAN</name>
<proteinExistence type="predicted"/>
<keyword evidence="2" id="KW-1185">Reference proteome</keyword>
<evidence type="ECO:0000313" key="2">
    <source>
        <dbReference type="Proteomes" id="UP000503129"/>
    </source>
</evidence>
<dbReference type="AlphaFoldDB" id="A0A856MAP1"/>
<organism evidence="1 2">
    <name type="scientific">Brasilonema sennae CENA114</name>
    <dbReference type="NCBI Taxonomy" id="415709"/>
    <lineage>
        <taxon>Bacteria</taxon>
        <taxon>Bacillati</taxon>
        <taxon>Cyanobacteriota</taxon>
        <taxon>Cyanophyceae</taxon>
        <taxon>Nostocales</taxon>
        <taxon>Scytonemataceae</taxon>
        <taxon>Brasilonema</taxon>
        <taxon>Bromeliae group (in: Brasilonema)</taxon>
    </lineage>
</organism>
<dbReference type="Proteomes" id="UP000503129">
    <property type="component" value="Chromosome"/>
</dbReference>
<evidence type="ECO:0000313" key="1">
    <source>
        <dbReference type="EMBL" id="QDL06801.1"/>
    </source>
</evidence>
<sequence>MNSYSQLAPRNRPLKVETFYNRMIDKSVHLKMEDWLQLKDIIQCSLYISMQSLVIHVVLRLTAI</sequence>
<accession>A0A856MAP1</accession>
<dbReference type="KEGG" id="bsen:DP114_01795"/>
<dbReference type="EMBL" id="CP030118">
    <property type="protein sequence ID" value="QDL06801.1"/>
    <property type="molecule type" value="Genomic_DNA"/>
</dbReference>